<dbReference type="EMBL" id="QKKF02030620">
    <property type="protein sequence ID" value="RZF34708.1"/>
    <property type="molecule type" value="Genomic_DNA"/>
</dbReference>
<comment type="caution">
    <text evidence="1">The sequence shown here is derived from an EMBL/GenBank/DDBJ whole genome shotgun (WGS) entry which is preliminary data.</text>
</comment>
<name>A0A482WMK5_LAOST</name>
<evidence type="ECO:0000313" key="2">
    <source>
        <dbReference type="Proteomes" id="UP000291343"/>
    </source>
</evidence>
<protein>
    <submittedName>
        <fullName evidence="1">Uncharacterized protein</fullName>
    </submittedName>
</protein>
<proteinExistence type="predicted"/>
<gene>
    <name evidence="1" type="ORF">LSTR_LSTR016107</name>
</gene>
<reference evidence="1 2" key="1">
    <citation type="journal article" date="2017" name="Gigascience">
        <title>Genome sequence of the small brown planthopper, Laodelphax striatellus.</title>
        <authorList>
            <person name="Zhu J."/>
            <person name="Jiang F."/>
            <person name="Wang X."/>
            <person name="Yang P."/>
            <person name="Bao Y."/>
            <person name="Zhao W."/>
            <person name="Wang W."/>
            <person name="Lu H."/>
            <person name="Wang Q."/>
            <person name="Cui N."/>
            <person name="Li J."/>
            <person name="Chen X."/>
            <person name="Luo L."/>
            <person name="Yu J."/>
            <person name="Kang L."/>
            <person name="Cui F."/>
        </authorList>
    </citation>
    <scope>NUCLEOTIDE SEQUENCE [LARGE SCALE GENOMIC DNA]</scope>
    <source>
        <strain evidence="1">Lst14</strain>
    </source>
</reference>
<organism evidence="1 2">
    <name type="scientific">Laodelphax striatellus</name>
    <name type="common">Small brown planthopper</name>
    <name type="synonym">Delphax striatella</name>
    <dbReference type="NCBI Taxonomy" id="195883"/>
    <lineage>
        <taxon>Eukaryota</taxon>
        <taxon>Metazoa</taxon>
        <taxon>Ecdysozoa</taxon>
        <taxon>Arthropoda</taxon>
        <taxon>Hexapoda</taxon>
        <taxon>Insecta</taxon>
        <taxon>Pterygota</taxon>
        <taxon>Neoptera</taxon>
        <taxon>Paraneoptera</taxon>
        <taxon>Hemiptera</taxon>
        <taxon>Auchenorrhyncha</taxon>
        <taxon>Fulgoroidea</taxon>
        <taxon>Delphacidae</taxon>
        <taxon>Criomorphinae</taxon>
        <taxon>Laodelphax</taxon>
    </lineage>
</organism>
<keyword evidence="2" id="KW-1185">Reference proteome</keyword>
<dbReference type="Proteomes" id="UP000291343">
    <property type="component" value="Unassembled WGS sequence"/>
</dbReference>
<evidence type="ECO:0000313" key="1">
    <source>
        <dbReference type="EMBL" id="RZF34708.1"/>
    </source>
</evidence>
<sequence length="115" mass="12867">MEYSEPSQVSIVSGARFGPIWNELFQFVFWKVGWQSSAVSKIRRPLFVSSESNDKVAKRPNGKSNSLSIPNLCSMPFRVSSFGLLSLLFYGRCCQWSIHFTAIGMCDLNAGSHLP</sequence>
<dbReference type="AlphaFoldDB" id="A0A482WMK5"/>
<dbReference type="InParanoid" id="A0A482WMK5"/>
<accession>A0A482WMK5</accession>